<keyword evidence="2" id="KW-0408">Iron</keyword>
<evidence type="ECO:0000259" key="4">
    <source>
        <dbReference type="Pfam" id="PF02668"/>
    </source>
</evidence>
<sequence>MALSHAVRDRVGAGALGETVLNRPDWRLPQPFAATLSQILVAPALSRGFALAPGLFGGLDEPLDEPGPTPRHWAEADPERTAHIDVALALVAAALGQVHSWTNQQAGRIVHNILPSPEHSHEQVGASSAVPLAWHTEDAFHPERADLVLLACVRNPDRIGTRLAGIRDAALTEADLAQLARPLLTIEPDDSYGGGVPAGAEQIGMSTVWHTAAGRCVRYDPSYTRVMTDDARFVAAFRRLDGAFEECGFTVDLAPGDLLIVDNDAMVHGRVAFRARYDGTDRWVKRALVRLPRPRPAGERREHGYHQNPVYAVS</sequence>
<dbReference type="Pfam" id="PF02668">
    <property type="entry name" value="TauD"/>
    <property type="match status" value="1"/>
</dbReference>
<organism evidence="5 6">
    <name type="scientific">Phytohabitans rumicis</name>
    <dbReference type="NCBI Taxonomy" id="1076125"/>
    <lineage>
        <taxon>Bacteria</taxon>
        <taxon>Bacillati</taxon>
        <taxon>Actinomycetota</taxon>
        <taxon>Actinomycetes</taxon>
        <taxon>Micromonosporales</taxon>
        <taxon>Micromonosporaceae</taxon>
    </lineage>
</organism>
<protein>
    <recommendedName>
        <fullName evidence="4">TauD/TfdA-like domain-containing protein</fullName>
    </recommendedName>
</protein>
<accession>A0A6V8LV00</accession>
<reference evidence="5 6" key="2">
    <citation type="submission" date="2020-03" db="EMBL/GenBank/DDBJ databases">
        <authorList>
            <person name="Ichikawa N."/>
            <person name="Kimura A."/>
            <person name="Kitahashi Y."/>
            <person name="Uohara A."/>
        </authorList>
    </citation>
    <scope>NUCLEOTIDE SEQUENCE [LARGE SCALE GENOMIC DNA]</scope>
    <source>
        <strain evidence="5 6">NBRC 108638</strain>
    </source>
</reference>
<keyword evidence="6" id="KW-1185">Reference proteome</keyword>
<feature type="compositionally biased region" description="Basic and acidic residues" evidence="3">
    <location>
        <begin position="296"/>
        <end position="305"/>
    </location>
</feature>
<gene>
    <name evidence="5" type="ORF">Prum_102470</name>
</gene>
<evidence type="ECO:0000313" key="5">
    <source>
        <dbReference type="EMBL" id="GFJ96605.1"/>
    </source>
</evidence>
<feature type="region of interest" description="Disordered" evidence="3">
    <location>
        <begin position="295"/>
        <end position="314"/>
    </location>
</feature>
<dbReference type="GO" id="GO:0016491">
    <property type="term" value="F:oxidoreductase activity"/>
    <property type="evidence" value="ECO:0007669"/>
    <property type="project" value="UniProtKB-KW"/>
</dbReference>
<dbReference type="AlphaFoldDB" id="A0A6V8LV00"/>
<proteinExistence type="predicted"/>
<keyword evidence="1" id="KW-0560">Oxidoreductase</keyword>
<evidence type="ECO:0000256" key="1">
    <source>
        <dbReference type="ARBA" id="ARBA00023002"/>
    </source>
</evidence>
<reference evidence="5 6" key="1">
    <citation type="submission" date="2020-03" db="EMBL/GenBank/DDBJ databases">
        <title>Whole genome shotgun sequence of Phytohabitans rumicis NBRC 108638.</title>
        <authorList>
            <person name="Komaki H."/>
            <person name="Tamura T."/>
        </authorList>
    </citation>
    <scope>NUCLEOTIDE SEQUENCE [LARGE SCALE GENOMIC DNA]</scope>
    <source>
        <strain evidence="5 6">NBRC 108638</strain>
    </source>
</reference>
<comment type="caution">
    <text evidence="5">The sequence shown here is derived from an EMBL/GenBank/DDBJ whole genome shotgun (WGS) entry which is preliminary data.</text>
</comment>
<evidence type="ECO:0000256" key="3">
    <source>
        <dbReference type="SAM" id="MobiDB-lite"/>
    </source>
</evidence>
<evidence type="ECO:0000256" key="2">
    <source>
        <dbReference type="ARBA" id="ARBA00023004"/>
    </source>
</evidence>
<feature type="domain" description="TauD/TfdA-like" evidence="4">
    <location>
        <begin position="91"/>
        <end position="287"/>
    </location>
</feature>
<evidence type="ECO:0000313" key="6">
    <source>
        <dbReference type="Proteomes" id="UP000482960"/>
    </source>
</evidence>
<dbReference type="Proteomes" id="UP000482960">
    <property type="component" value="Unassembled WGS sequence"/>
</dbReference>
<dbReference type="Gene3D" id="3.60.130.10">
    <property type="entry name" value="Clavaminate synthase-like"/>
    <property type="match status" value="1"/>
</dbReference>
<dbReference type="InterPro" id="IPR003819">
    <property type="entry name" value="TauD/TfdA-like"/>
</dbReference>
<dbReference type="SUPFAM" id="SSF51197">
    <property type="entry name" value="Clavaminate synthase-like"/>
    <property type="match status" value="1"/>
</dbReference>
<name>A0A6V8LV00_9ACTN</name>
<dbReference type="InterPro" id="IPR042098">
    <property type="entry name" value="TauD-like_sf"/>
</dbReference>
<dbReference type="EMBL" id="BLPG01000002">
    <property type="protein sequence ID" value="GFJ96605.1"/>
    <property type="molecule type" value="Genomic_DNA"/>
</dbReference>